<reference evidence="1 2" key="1">
    <citation type="submission" date="2018-06" db="EMBL/GenBank/DDBJ databases">
        <title>Freshwater and sediment microbial communities from various areas in North America, analyzing microbe dynamics in response to fracking.</title>
        <authorList>
            <person name="Lamendella R."/>
        </authorList>
    </citation>
    <scope>NUCLEOTIDE SEQUENCE [LARGE SCALE GENOMIC DNA]</scope>
    <source>
        <strain evidence="1 2">99A</strain>
    </source>
</reference>
<name>A0A329E9S7_VIBDI</name>
<evidence type="ECO:0008006" key="3">
    <source>
        <dbReference type="Google" id="ProtNLM"/>
    </source>
</evidence>
<proteinExistence type="predicted"/>
<dbReference type="PIRSF" id="PIRSF028200">
    <property type="entry name" value="UCP028200"/>
    <property type="match status" value="1"/>
</dbReference>
<dbReference type="AlphaFoldDB" id="A0A329E9S7"/>
<evidence type="ECO:0000313" key="1">
    <source>
        <dbReference type="EMBL" id="RAS65138.1"/>
    </source>
</evidence>
<comment type="caution">
    <text evidence="1">The sequence shown here is derived from an EMBL/GenBank/DDBJ whole genome shotgun (WGS) entry which is preliminary data.</text>
</comment>
<gene>
    <name evidence="1" type="ORF">DET48_10810</name>
</gene>
<dbReference type="RefSeq" id="WP_112403629.1">
    <property type="nucleotide sequence ID" value="NZ_QLTR01000008.1"/>
</dbReference>
<protein>
    <recommendedName>
        <fullName evidence="3">Lipoprotein</fullName>
    </recommendedName>
</protein>
<dbReference type="Pfam" id="PF19795">
    <property type="entry name" value="DUF6279"/>
    <property type="match status" value="1"/>
</dbReference>
<dbReference type="EMBL" id="QLTR01000008">
    <property type="protein sequence ID" value="RAS65138.1"/>
    <property type="molecule type" value="Genomic_DNA"/>
</dbReference>
<evidence type="ECO:0000313" key="2">
    <source>
        <dbReference type="Proteomes" id="UP000248729"/>
    </source>
</evidence>
<sequence length="281" mass="33423">MKKRITLLLMSVLLIAGCSTKFVYHNMDWFILEYLDDYVTLTDQQESLVKTQIDALSQWHQTEELDNYVMQFDQLLELNPKTLTLEQLEQHREWIYEHYQSLVTQIFPSIFPIATALSDKQVDEFMQGLEKRHQKYADKYADLNESETRAKYEERIIDRMEQWLGSLTADQEQLAGQWAKALQITTYDWIAFQKTQRNEIQSLLNQRHNQTDFNQRLQNLLFSQEESYSPVLKAKLNYNEQASNEYILSIVHLSTPKQIEHFKETVFEWRSLASDLHAAKR</sequence>
<dbReference type="PROSITE" id="PS51257">
    <property type="entry name" value="PROKAR_LIPOPROTEIN"/>
    <property type="match status" value="1"/>
</dbReference>
<dbReference type="InterPro" id="IPR016875">
    <property type="entry name" value="UCP028200"/>
</dbReference>
<dbReference type="Proteomes" id="UP000248729">
    <property type="component" value="Unassembled WGS sequence"/>
</dbReference>
<organism evidence="1 2">
    <name type="scientific">Vibrio diazotrophicus</name>
    <dbReference type="NCBI Taxonomy" id="685"/>
    <lineage>
        <taxon>Bacteria</taxon>
        <taxon>Pseudomonadati</taxon>
        <taxon>Pseudomonadota</taxon>
        <taxon>Gammaproteobacteria</taxon>
        <taxon>Vibrionales</taxon>
        <taxon>Vibrionaceae</taxon>
        <taxon>Vibrio</taxon>
    </lineage>
</organism>
<accession>A0A329E9S7</accession>